<comment type="similarity">
    <text evidence="2 7">Belongs to the NOSIP family.</text>
</comment>
<protein>
    <recommendedName>
        <fullName evidence="11">RING-type domain-containing protein</fullName>
    </recommendedName>
</protein>
<sequence length="364" mass="40289">MSHSKRNTSRAVFTSHERSLAKSAWGSNSARLSRDSFLPFASCRLCLLPARDPVSCLHGDIFCRECALSNILAQKKEIKRLEKVREKEERDAEEDRIREEDEARERAVQDFEKIQMGLEAKIGGVGKKIVGREEGKIVVEEDIAGNKKGEKRKFELDEDELLRIAREERAKVRRTIDEEKASKTTLPSFWVPSVTPSSNTNNVLHTVTKKAKQFPVCPASPDDNPHHYSLHTLVTVSFSEEDDPTTKIKQRICPSCKKALTNTSKAMLAKPCGHVLCKNCVTKFMAPSGVHDPHAPDVDHNALSCYVCDADLTERKGSTKNGKGGEKEGKEKIKPGLVEIKSDGTGFAGGGSNKVEKSGVAFQC</sequence>
<dbReference type="InterPro" id="IPR001841">
    <property type="entry name" value="Znf_RING"/>
</dbReference>
<evidence type="ECO:0000256" key="6">
    <source>
        <dbReference type="ARBA" id="ARBA00023242"/>
    </source>
</evidence>
<dbReference type="Proteomes" id="UP000054321">
    <property type="component" value="Unassembled WGS sequence"/>
</dbReference>
<evidence type="ECO:0000313" key="13">
    <source>
        <dbReference type="Proteomes" id="UP000054321"/>
    </source>
</evidence>
<evidence type="ECO:0000256" key="10">
    <source>
        <dbReference type="SAM" id="MobiDB-lite"/>
    </source>
</evidence>
<keyword evidence="3" id="KW-0479">Metal-binding</keyword>
<dbReference type="EMBL" id="KN832870">
    <property type="protein sequence ID" value="KIN07418.1"/>
    <property type="molecule type" value="Genomic_DNA"/>
</dbReference>
<dbReference type="PROSITE" id="PS00518">
    <property type="entry name" value="ZF_RING_1"/>
    <property type="match status" value="1"/>
</dbReference>
<comment type="subcellular location">
    <subcellularLocation>
        <location evidence="1 7">Nucleus</location>
    </subcellularLocation>
</comment>
<dbReference type="InterPro" id="IPR013083">
    <property type="entry name" value="Znf_RING/FYVE/PHD"/>
</dbReference>
<dbReference type="InParanoid" id="A0A0C3DZA3"/>
<proteinExistence type="inferred from homology"/>
<gene>
    <name evidence="12" type="ORF">OIDMADRAFT_36920</name>
</gene>
<dbReference type="InterPro" id="IPR017907">
    <property type="entry name" value="Znf_RING_CS"/>
</dbReference>
<reference evidence="12 13" key="1">
    <citation type="submission" date="2014-04" db="EMBL/GenBank/DDBJ databases">
        <authorList>
            <consortium name="DOE Joint Genome Institute"/>
            <person name="Kuo A."/>
            <person name="Martino E."/>
            <person name="Perotto S."/>
            <person name="Kohler A."/>
            <person name="Nagy L.G."/>
            <person name="Floudas D."/>
            <person name="Copeland A."/>
            <person name="Barry K.W."/>
            <person name="Cichocki N."/>
            <person name="Veneault-Fourrey C."/>
            <person name="LaButti K."/>
            <person name="Lindquist E.A."/>
            <person name="Lipzen A."/>
            <person name="Lundell T."/>
            <person name="Morin E."/>
            <person name="Murat C."/>
            <person name="Sun H."/>
            <person name="Tunlid A."/>
            <person name="Henrissat B."/>
            <person name="Grigoriev I.V."/>
            <person name="Hibbett D.S."/>
            <person name="Martin F."/>
            <person name="Nordberg H.P."/>
            <person name="Cantor M.N."/>
            <person name="Hua S.X."/>
        </authorList>
    </citation>
    <scope>NUCLEOTIDE SEQUENCE [LARGE SCALE GENOMIC DNA]</scope>
    <source>
        <strain evidence="12 13">Zn</strain>
    </source>
</reference>
<organism evidence="12 13">
    <name type="scientific">Oidiodendron maius (strain Zn)</name>
    <dbReference type="NCBI Taxonomy" id="913774"/>
    <lineage>
        <taxon>Eukaryota</taxon>
        <taxon>Fungi</taxon>
        <taxon>Dikarya</taxon>
        <taxon>Ascomycota</taxon>
        <taxon>Pezizomycotina</taxon>
        <taxon>Leotiomycetes</taxon>
        <taxon>Leotiomycetes incertae sedis</taxon>
        <taxon>Myxotrichaceae</taxon>
        <taxon>Oidiodendron</taxon>
    </lineage>
</organism>
<keyword evidence="13" id="KW-1185">Reference proteome</keyword>
<feature type="domain" description="RING-type" evidence="11">
    <location>
        <begin position="253"/>
        <end position="309"/>
    </location>
</feature>
<dbReference type="PANTHER" id="PTHR13063">
    <property type="entry name" value="ENOS INTERACTING PROTEIN"/>
    <property type="match status" value="1"/>
</dbReference>
<evidence type="ECO:0000256" key="1">
    <source>
        <dbReference type="ARBA" id="ARBA00004123"/>
    </source>
</evidence>
<dbReference type="Gene3D" id="3.30.40.10">
    <property type="entry name" value="Zinc/RING finger domain, C3HC4 (zinc finger)"/>
    <property type="match status" value="2"/>
</dbReference>
<feature type="compositionally biased region" description="Basic and acidic residues" evidence="10">
    <location>
        <begin position="317"/>
        <end position="334"/>
    </location>
</feature>
<dbReference type="PROSITE" id="PS50089">
    <property type="entry name" value="ZF_RING_2"/>
    <property type="match status" value="1"/>
</dbReference>
<feature type="region of interest" description="Disordered" evidence="10">
    <location>
        <begin position="317"/>
        <end position="336"/>
    </location>
</feature>
<evidence type="ECO:0000256" key="2">
    <source>
        <dbReference type="ARBA" id="ARBA00008126"/>
    </source>
</evidence>
<dbReference type="OrthoDB" id="116827at2759"/>
<dbReference type="SUPFAM" id="SSF57850">
    <property type="entry name" value="RING/U-box"/>
    <property type="match status" value="1"/>
</dbReference>
<dbReference type="STRING" id="913774.A0A0C3DZA3"/>
<evidence type="ECO:0000256" key="5">
    <source>
        <dbReference type="ARBA" id="ARBA00022833"/>
    </source>
</evidence>
<evidence type="ECO:0000256" key="4">
    <source>
        <dbReference type="ARBA" id="ARBA00022771"/>
    </source>
</evidence>
<dbReference type="InterPro" id="IPR016818">
    <property type="entry name" value="NOSIP"/>
</dbReference>
<evidence type="ECO:0000256" key="8">
    <source>
        <dbReference type="PROSITE-ProRule" id="PRU00175"/>
    </source>
</evidence>
<dbReference type="PIRSF" id="PIRSF023577">
    <property type="entry name" value="ENOS_interacting"/>
    <property type="match status" value="1"/>
</dbReference>
<accession>A0A0C3DZA3</accession>
<dbReference type="PANTHER" id="PTHR13063:SF10">
    <property type="entry name" value="NITRIC OXIDE SYNTHASE-INTERACTING PROTEIN"/>
    <property type="match status" value="1"/>
</dbReference>
<evidence type="ECO:0000256" key="9">
    <source>
        <dbReference type="SAM" id="Coils"/>
    </source>
</evidence>
<name>A0A0C3DZA3_OIDMZ</name>
<evidence type="ECO:0000313" key="12">
    <source>
        <dbReference type="EMBL" id="KIN07418.1"/>
    </source>
</evidence>
<keyword evidence="6 7" id="KW-0539">Nucleus</keyword>
<keyword evidence="9" id="KW-0175">Coiled coil</keyword>
<keyword evidence="4 8" id="KW-0863">Zinc-finger</keyword>
<keyword evidence="5" id="KW-0862">Zinc</keyword>
<dbReference type="GO" id="GO:0008270">
    <property type="term" value="F:zinc ion binding"/>
    <property type="evidence" value="ECO:0007669"/>
    <property type="project" value="UniProtKB-KW"/>
</dbReference>
<dbReference type="Pfam" id="PF13445">
    <property type="entry name" value="zf-RING_UBOX"/>
    <property type="match status" value="1"/>
</dbReference>
<dbReference type="InterPro" id="IPR031790">
    <property type="entry name" value="Znf-NOSIP"/>
</dbReference>
<dbReference type="Pfam" id="PF15906">
    <property type="entry name" value="zf-NOSIP"/>
    <property type="match status" value="1"/>
</dbReference>
<reference evidence="13" key="2">
    <citation type="submission" date="2015-01" db="EMBL/GenBank/DDBJ databases">
        <title>Evolutionary Origins and Diversification of the Mycorrhizal Mutualists.</title>
        <authorList>
            <consortium name="DOE Joint Genome Institute"/>
            <consortium name="Mycorrhizal Genomics Consortium"/>
            <person name="Kohler A."/>
            <person name="Kuo A."/>
            <person name="Nagy L.G."/>
            <person name="Floudas D."/>
            <person name="Copeland A."/>
            <person name="Barry K.W."/>
            <person name="Cichocki N."/>
            <person name="Veneault-Fourrey C."/>
            <person name="LaButti K."/>
            <person name="Lindquist E.A."/>
            <person name="Lipzen A."/>
            <person name="Lundell T."/>
            <person name="Morin E."/>
            <person name="Murat C."/>
            <person name="Riley R."/>
            <person name="Ohm R."/>
            <person name="Sun H."/>
            <person name="Tunlid A."/>
            <person name="Henrissat B."/>
            <person name="Grigoriev I.V."/>
            <person name="Hibbett D.S."/>
            <person name="Martin F."/>
        </authorList>
    </citation>
    <scope>NUCLEOTIDE SEQUENCE [LARGE SCALE GENOMIC DNA]</scope>
    <source>
        <strain evidence="13">Zn</strain>
    </source>
</reference>
<dbReference type="GO" id="GO:0061630">
    <property type="term" value="F:ubiquitin protein ligase activity"/>
    <property type="evidence" value="ECO:0007669"/>
    <property type="project" value="InterPro"/>
</dbReference>
<dbReference type="AlphaFoldDB" id="A0A0C3DZA3"/>
<feature type="coiled-coil region" evidence="9">
    <location>
        <begin position="71"/>
        <end position="110"/>
    </location>
</feature>
<dbReference type="FunFam" id="3.30.40.10:FF:000673">
    <property type="entry name" value="RING finger domain protein, putative"/>
    <property type="match status" value="1"/>
</dbReference>
<evidence type="ECO:0000259" key="11">
    <source>
        <dbReference type="PROSITE" id="PS50089"/>
    </source>
</evidence>
<evidence type="ECO:0000256" key="7">
    <source>
        <dbReference type="PIRNR" id="PIRNR023577"/>
    </source>
</evidence>
<evidence type="ECO:0000256" key="3">
    <source>
        <dbReference type="ARBA" id="ARBA00022723"/>
    </source>
</evidence>
<dbReference type="GO" id="GO:0005634">
    <property type="term" value="C:nucleus"/>
    <property type="evidence" value="ECO:0007669"/>
    <property type="project" value="UniProtKB-SubCell"/>
</dbReference>
<dbReference type="HOGENOM" id="CLU_053742_1_1_1"/>
<dbReference type="InterPro" id="IPR027370">
    <property type="entry name" value="Znf-RING_euk"/>
</dbReference>